<keyword evidence="1" id="KW-1185">Reference proteome</keyword>
<dbReference type="Proteomes" id="UP001732720">
    <property type="component" value="Chromosome 17"/>
</dbReference>
<dbReference type="RefSeq" id="XP_073915384.1">
    <property type="nucleotide sequence ID" value="XM_074059283.1"/>
</dbReference>
<sequence>MHQFPTQRRGSSSSAEGPCLESLSPSQPRQPALSSGLTSSSKGSSAPSLPWDPRGGFQVCLPRKLRAAALLTAPGPHPHRAEAPLLGETGARVRPKPRSAAAPPAVPTTILAVVVLRPLLVPLGTLLPLLPRSLAPAPQVARGSRARSLQPAQSCPLGPSPTCGGDERHPREEEEGRRRRRRERRSRSLAGRGCSVKTMNEKRPCAASRAAAPLGGGAWRPLAPPPGRPCKDRLRSAPPSARGSARDEQMPAGICASFNVKMQKYSVPFRPPSRSRPQPARHPVPGARQARARPWPAPRPLQSACAPPPLRPRPDGQPCADPSQGLLDVLVGGHGSHFAIRGTLALPLHRVEMLKLRSTLSSAHLHTGKALVEARPPEAGSWSGLERQMQGSQLGLQT</sequence>
<name>A0AC58LE05_CASCN</name>
<reference evidence="2" key="1">
    <citation type="submission" date="2025-08" db="UniProtKB">
        <authorList>
            <consortium name="RefSeq"/>
        </authorList>
    </citation>
    <scope>IDENTIFICATION</scope>
</reference>
<organism evidence="1 2">
    <name type="scientific">Castor canadensis</name>
    <name type="common">American beaver</name>
    <dbReference type="NCBI Taxonomy" id="51338"/>
    <lineage>
        <taxon>Eukaryota</taxon>
        <taxon>Metazoa</taxon>
        <taxon>Chordata</taxon>
        <taxon>Craniata</taxon>
        <taxon>Vertebrata</taxon>
        <taxon>Euteleostomi</taxon>
        <taxon>Mammalia</taxon>
        <taxon>Eutheria</taxon>
        <taxon>Euarchontoglires</taxon>
        <taxon>Glires</taxon>
        <taxon>Rodentia</taxon>
        <taxon>Castorimorpha</taxon>
        <taxon>Castoridae</taxon>
        <taxon>Castor</taxon>
    </lineage>
</organism>
<evidence type="ECO:0000313" key="1">
    <source>
        <dbReference type="Proteomes" id="UP001732720"/>
    </source>
</evidence>
<protein>
    <submittedName>
        <fullName evidence="2">Uncharacterized protein</fullName>
    </submittedName>
</protein>
<proteinExistence type="predicted"/>
<accession>A0AC58LE05</accession>
<evidence type="ECO:0000313" key="2">
    <source>
        <dbReference type="RefSeq" id="XP_073915384.1"/>
    </source>
</evidence>
<gene>
    <name evidence="2" type="primary">LOC109682627</name>
</gene>